<dbReference type="PANTHER" id="PTHR12651">
    <property type="entry name" value="26S PROTEASOME NON-ATPASE REGULATORY SUBUNIT 9"/>
    <property type="match status" value="1"/>
</dbReference>
<dbReference type="InterPro" id="IPR040815">
    <property type="entry name" value="Nas2_N"/>
</dbReference>
<dbReference type="Pfam" id="PF17820">
    <property type="entry name" value="PDZ_6"/>
    <property type="match status" value="1"/>
</dbReference>
<dbReference type="GO" id="GO:0070682">
    <property type="term" value="P:proteasome regulatory particle assembly"/>
    <property type="evidence" value="ECO:0007669"/>
    <property type="project" value="InterPro"/>
</dbReference>
<evidence type="ECO:0000313" key="7">
    <source>
        <dbReference type="WBParaSite" id="Pan_g4577.t1"/>
    </source>
</evidence>
<dbReference type="Gene3D" id="6.10.140.1710">
    <property type="match status" value="1"/>
</dbReference>
<evidence type="ECO:0000259" key="5">
    <source>
        <dbReference type="Pfam" id="PF18265"/>
    </source>
</evidence>
<feature type="coiled-coil region" evidence="3">
    <location>
        <begin position="55"/>
        <end position="82"/>
    </location>
</feature>
<dbReference type="GO" id="GO:0005634">
    <property type="term" value="C:nucleus"/>
    <property type="evidence" value="ECO:0007669"/>
    <property type="project" value="TreeGrafter"/>
</dbReference>
<evidence type="ECO:0000259" key="4">
    <source>
        <dbReference type="Pfam" id="PF17820"/>
    </source>
</evidence>
<evidence type="ECO:0000256" key="3">
    <source>
        <dbReference type="SAM" id="Coils"/>
    </source>
</evidence>
<keyword evidence="2" id="KW-0143">Chaperone</keyword>
<dbReference type="InterPro" id="IPR036034">
    <property type="entry name" value="PDZ_sf"/>
</dbReference>
<dbReference type="AlphaFoldDB" id="A0A7E4ZZD0"/>
<dbReference type="PANTHER" id="PTHR12651:SF1">
    <property type="entry name" value="26S PROTEASOME NON-ATPASE REGULATORY SUBUNIT 9"/>
    <property type="match status" value="1"/>
</dbReference>
<dbReference type="InterPro" id="IPR035269">
    <property type="entry name" value="PSMD9"/>
</dbReference>
<feature type="domain" description="PDZ" evidence="4">
    <location>
        <begin position="110"/>
        <end position="163"/>
    </location>
</feature>
<feature type="domain" description="Nas2 N-terminal" evidence="5">
    <location>
        <begin position="8"/>
        <end position="85"/>
    </location>
</feature>
<dbReference type="SUPFAM" id="SSF50156">
    <property type="entry name" value="PDZ domain-like"/>
    <property type="match status" value="1"/>
</dbReference>
<dbReference type="WBParaSite" id="Pan_g4577.t1">
    <property type="protein sequence ID" value="Pan_g4577.t1"/>
    <property type="gene ID" value="Pan_g4577"/>
</dbReference>
<dbReference type="Pfam" id="PF18265">
    <property type="entry name" value="Nas2_N"/>
    <property type="match status" value="1"/>
</dbReference>
<dbReference type="Gene3D" id="2.30.42.10">
    <property type="match status" value="1"/>
</dbReference>
<protein>
    <submittedName>
        <fullName evidence="7">26S proteasome non-ATPase regulatory subunit 9</fullName>
    </submittedName>
</protein>
<evidence type="ECO:0000313" key="6">
    <source>
        <dbReference type="Proteomes" id="UP000492821"/>
    </source>
</evidence>
<reference evidence="7" key="2">
    <citation type="submission" date="2020-10" db="UniProtKB">
        <authorList>
            <consortium name="WormBaseParasite"/>
        </authorList>
    </citation>
    <scope>IDENTIFICATION</scope>
</reference>
<keyword evidence="6" id="KW-1185">Reference proteome</keyword>
<name>A0A7E4ZZD0_PANRE</name>
<dbReference type="FunFam" id="2.30.42.10:FF:000107">
    <property type="entry name" value="26S proteasome non-ATPase regulatory subunit 9"/>
    <property type="match status" value="1"/>
</dbReference>
<dbReference type="Proteomes" id="UP000492821">
    <property type="component" value="Unassembled WGS sequence"/>
</dbReference>
<sequence length="197" mass="21699">MTAASEAKKLLDERDALDRELDDLLQVLKDNKVDMTSELVDAEGFPRNDIDVYSVRDARVKIIRLQNDRAALSKQLEDHISQIHSDPAANSAESDAPVVHRTTNRPFLQIAGVADGSPADEGGLKANDLIVQFGTLHGDNYTGLEQVKAMMQDSVGKTLKATILREHHVHRLTFQPRQWSGNGVFGAGFVPYTEPNA</sequence>
<keyword evidence="3" id="KW-0175">Coiled coil</keyword>
<evidence type="ECO:0000256" key="2">
    <source>
        <dbReference type="ARBA" id="ARBA00023186"/>
    </source>
</evidence>
<comment type="similarity">
    <text evidence="1">Belongs to the proteasome subunit p27 family.</text>
</comment>
<organism evidence="6 7">
    <name type="scientific">Panagrellus redivivus</name>
    <name type="common">Microworm</name>
    <dbReference type="NCBI Taxonomy" id="6233"/>
    <lineage>
        <taxon>Eukaryota</taxon>
        <taxon>Metazoa</taxon>
        <taxon>Ecdysozoa</taxon>
        <taxon>Nematoda</taxon>
        <taxon>Chromadorea</taxon>
        <taxon>Rhabditida</taxon>
        <taxon>Tylenchina</taxon>
        <taxon>Panagrolaimomorpha</taxon>
        <taxon>Panagrolaimoidea</taxon>
        <taxon>Panagrolaimidae</taxon>
        <taxon>Panagrellus</taxon>
    </lineage>
</organism>
<proteinExistence type="inferred from homology"/>
<accession>A0A7E4ZZD0</accession>
<dbReference type="InterPro" id="IPR041489">
    <property type="entry name" value="PDZ_6"/>
</dbReference>
<reference evidence="6" key="1">
    <citation type="journal article" date="2013" name="Genetics">
        <title>The draft genome and transcriptome of Panagrellus redivivus are shaped by the harsh demands of a free-living lifestyle.</title>
        <authorList>
            <person name="Srinivasan J."/>
            <person name="Dillman A.R."/>
            <person name="Macchietto M.G."/>
            <person name="Heikkinen L."/>
            <person name="Lakso M."/>
            <person name="Fracchia K.M."/>
            <person name="Antoshechkin I."/>
            <person name="Mortazavi A."/>
            <person name="Wong G."/>
            <person name="Sternberg P.W."/>
        </authorList>
    </citation>
    <scope>NUCLEOTIDE SEQUENCE [LARGE SCALE GENOMIC DNA]</scope>
    <source>
        <strain evidence="6">MT8872</strain>
    </source>
</reference>
<evidence type="ECO:0000256" key="1">
    <source>
        <dbReference type="ARBA" id="ARBA00005256"/>
    </source>
</evidence>
<dbReference type="GO" id="GO:0005737">
    <property type="term" value="C:cytoplasm"/>
    <property type="evidence" value="ECO:0007669"/>
    <property type="project" value="TreeGrafter"/>
</dbReference>